<protein>
    <submittedName>
        <fullName evidence="4">Nucleotide-binding universal stress protein, UspA family</fullName>
    </submittedName>
</protein>
<dbReference type="Proteomes" id="UP000199320">
    <property type="component" value="Unassembled WGS sequence"/>
</dbReference>
<evidence type="ECO:0000313" key="5">
    <source>
        <dbReference type="Proteomes" id="UP000199320"/>
    </source>
</evidence>
<evidence type="ECO:0000256" key="1">
    <source>
        <dbReference type="ARBA" id="ARBA00008791"/>
    </source>
</evidence>
<feature type="domain" description="UspA" evidence="2">
    <location>
        <begin position="147"/>
        <end position="290"/>
    </location>
</feature>
<dbReference type="EMBL" id="FMZP01000018">
    <property type="protein sequence ID" value="SDD30231.1"/>
    <property type="molecule type" value="Genomic_DNA"/>
</dbReference>
<reference evidence="4" key="1">
    <citation type="submission" date="2016-10" db="EMBL/GenBank/DDBJ databases">
        <authorList>
            <person name="de Groot N.N."/>
        </authorList>
    </citation>
    <scope>NUCLEOTIDE SEQUENCE [LARGE SCALE GENOMIC DNA]</scope>
    <source>
        <strain evidence="4">CDM_6</strain>
    </source>
</reference>
<evidence type="ECO:0000313" key="3">
    <source>
        <dbReference type="EMBL" id="SDD30231.1"/>
    </source>
</evidence>
<dbReference type="CDD" id="cd00293">
    <property type="entry name" value="USP-like"/>
    <property type="match status" value="2"/>
</dbReference>
<dbReference type="SUPFAM" id="SSF52402">
    <property type="entry name" value="Adenine nucleotide alpha hydrolases-like"/>
    <property type="match status" value="2"/>
</dbReference>
<keyword evidence="5" id="KW-1185">Reference proteome</keyword>
<dbReference type="InterPro" id="IPR006016">
    <property type="entry name" value="UspA"/>
</dbReference>
<name>A0A1I0B111_9EURY</name>
<dbReference type="Gene3D" id="3.40.50.620">
    <property type="entry name" value="HUPs"/>
    <property type="match status" value="2"/>
</dbReference>
<dbReference type="Pfam" id="PF00582">
    <property type="entry name" value="Usp"/>
    <property type="match status" value="2"/>
</dbReference>
<feature type="domain" description="UspA" evidence="2">
    <location>
        <begin position="1"/>
        <end position="135"/>
    </location>
</feature>
<gene>
    <name evidence="4" type="ORF">SAMN04488694_10360</name>
    <name evidence="3" type="ORF">SAMN05192552_10187</name>
</gene>
<dbReference type="Proteomes" id="UP000324021">
    <property type="component" value="Unassembled WGS sequence"/>
</dbReference>
<dbReference type="AlphaFoldDB" id="A0A1I0B111"/>
<evidence type="ECO:0000313" key="6">
    <source>
        <dbReference type="Proteomes" id="UP000324021"/>
    </source>
</evidence>
<dbReference type="PANTHER" id="PTHR46268">
    <property type="entry name" value="STRESS RESPONSE PROTEIN NHAX"/>
    <property type="match status" value="1"/>
</dbReference>
<evidence type="ECO:0000259" key="2">
    <source>
        <dbReference type="Pfam" id="PF00582"/>
    </source>
</evidence>
<dbReference type="PANTHER" id="PTHR46268:SF6">
    <property type="entry name" value="UNIVERSAL STRESS PROTEIN UP12"/>
    <property type="match status" value="1"/>
</dbReference>
<dbReference type="EMBL" id="FOIC01000003">
    <property type="protein sequence ID" value="SET00160.1"/>
    <property type="molecule type" value="Genomic_DNA"/>
</dbReference>
<dbReference type="OrthoDB" id="105697at2157"/>
<dbReference type="PRINTS" id="PR01438">
    <property type="entry name" value="UNVRSLSTRESS"/>
</dbReference>
<comment type="similarity">
    <text evidence="1">Belongs to the universal stress protein A family.</text>
</comment>
<organism evidence="4 5">
    <name type="scientific">Natrinema hispanicum</name>
    <dbReference type="NCBI Taxonomy" id="392421"/>
    <lineage>
        <taxon>Archaea</taxon>
        <taxon>Methanobacteriati</taxon>
        <taxon>Methanobacteriota</taxon>
        <taxon>Stenosarchaea group</taxon>
        <taxon>Halobacteria</taxon>
        <taxon>Halobacteriales</taxon>
        <taxon>Natrialbaceae</taxon>
        <taxon>Natrinema</taxon>
    </lineage>
</organism>
<reference evidence="5 6" key="2">
    <citation type="submission" date="2016-10" db="EMBL/GenBank/DDBJ databases">
        <authorList>
            <person name="Varghese N."/>
            <person name="Submissions S."/>
        </authorList>
    </citation>
    <scope>NUCLEOTIDE SEQUENCE [LARGE SCALE GENOMIC DNA]</scope>
    <source>
        <strain evidence="3 6">CDM_1</strain>
        <strain evidence="5">CDM_6</strain>
    </source>
</reference>
<dbReference type="RefSeq" id="WP_092930311.1">
    <property type="nucleotide sequence ID" value="NZ_FMZP01000018.1"/>
</dbReference>
<evidence type="ECO:0000313" key="4">
    <source>
        <dbReference type="EMBL" id="SET00160.1"/>
    </source>
</evidence>
<proteinExistence type="inferred from homology"/>
<sequence length="293" mass="31003">MYDRILIPVDGSDEATRAARRGLDLARRFDAAVDILHVIDRRSSTRTSDEQAQLRERGEEIVAEIESLAADLDQPVTTTVTDGSPAARIARLAADYETGLIVIGRQGITGLGKRLLGGVTEGVLHRSDVPVLVVPTGDRSTGDSFDYDRLLVPTDGSENATRAAPHARAVARQCGATANVLSVIDLQAAGGAFSAGGLEKSLVDRLEDEGETIVDELAAEIDAAGDVEVETAVTKTSLDGVAAEIREYIGAHDIDLVVMGSHGRSNLRRQLLGSVSSAVLRSVDVPMLIVTRS</sequence>
<dbReference type="InterPro" id="IPR014729">
    <property type="entry name" value="Rossmann-like_a/b/a_fold"/>
</dbReference>
<dbReference type="InterPro" id="IPR006015">
    <property type="entry name" value="Universal_stress_UspA"/>
</dbReference>
<accession>A0A1I0B111</accession>